<dbReference type="Proteomes" id="UP000251960">
    <property type="component" value="Chromosome 2"/>
</dbReference>
<dbReference type="Gene3D" id="3.40.50.300">
    <property type="entry name" value="P-loop containing nucleotide triphosphate hydrolases"/>
    <property type="match status" value="1"/>
</dbReference>
<dbReference type="GO" id="GO:0019843">
    <property type="term" value="F:rRNA binding"/>
    <property type="evidence" value="ECO:0007669"/>
    <property type="project" value="UniProtKB-KW"/>
</dbReference>
<dbReference type="GO" id="GO:0005524">
    <property type="term" value="F:ATP binding"/>
    <property type="evidence" value="ECO:0007669"/>
    <property type="project" value="UniProtKB-KW"/>
</dbReference>
<dbReference type="NCBIfam" id="TIGR01069">
    <property type="entry name" value="mutS2"/>
    <property type="match status" value="1"/>
</dbReference>
<dbReference type="InterPro" id="IPR045076">
    <property type="entry name" value="MutS"/>
</dbReference>
<keyword evidence="6" id="KW-0067">ATP-binding</keyword>
<keyword evidence="4 12" id="KW-0255">Endonuclease</keyword>
<evidence type="ECO:0000259" key="11">
    <source>
        <dbReference type="PROSITE" id="PS50828"/>
    </source>
</evidence>
<dbReference type="GO" id="GO:0045910">
    <property type="term" value="P:negative regulation of DNA recombination"/>
    <property type="evidence" value="ECO:0007669"/>
    <property type="project" value="InterPro"/>
</dbReference>
<dbReference type="InterPro" id="IPR002625">
    <property type="entry name" value="Smr_dom"/>
</dbReference>
<evidence type="ECO:0000256" key="2">
    <source>
        <dbReference type="ARBA" id="ARBA00022730"/>
    </source>
</evidence>
<dbReference type="InterPro" id="IPR007696">
    <property type="entry name" value="DNA_mismatch_repair_MutS_core"/>
</dbReference>
<dbReference type="FunFam" id="3.30.1370.110:FF:000004">
    <property type="entry name" value="Endonuclease MutS2"/>
    <property type="match status" value="1"/>
</dbReference>
<dbReference type="AlphaFoldDB" id="A0A3L6FP17"/>
<keyword evidence="1" id="KW-0540">Nuclease</keyword>
<comment type="caution">
    <text evidence="12">The sequence shown here is derived from an EMBL/GenBank/DDBJ whole genome shotgun (WGS) entry which is preliminary data.</text>
</comment>
<dbReference type="PIRSF" id="PIRSF005814">
    <property type="entry name" value="MutS_YshD"/>
    <property type="match status" value="1"/>
</dbReference>
<dbReference type="SMART" id="SM00534">
    <property type="entry name" value="MUTSac"/>
    <property type="match status" value="1"/>
</dbReference>
<feature type="compositionally biased region" description="Polar residues" evidence="9">
    <location>
        <begin position="44"/>
        <end position="55"/>
    </location>
</feature>
<evidence type="ECO:0000256" key="1">
    <source>
        <dbReference type="ARBA" id="ARBA00022722"/>
    </source>
</evidence>
<dbReference type="PANTHER" id="PTHR48466:SF1">
    <property type="entry name" value="SMR DOMAIN-CONTAINING PROTEIN"/>
    <property type="match status" value="1"/>
</dbReference>
<dbReference type="PROSITE" id="PS50828">
    <property type="entry name" value="SMR"/>
    <property type="match status" value="1"/>
</dbReference>
<dbReference type="EMBL" id="NCVQ01000003">
    <property type="protein sequence ID" value="PWZ36571.1"/>
    <property type="molecule type" value="Genomic_DNA"/>
</dbReference>
<dbReference type="InterPro" id="IPR005747">
    <property type="entry name" value="MutS2"/>
</dbReference>
<keyword evidence="10" id="KW-0732">Signal</keyword>
<gene>
    <name evidence="12" type="ORF">Zm00014a_043230</name>
</gene>
<protein>
    <submittedName>
        <fullName evidence="12">Endonuclease MutS2</fullName>
    </submittedName>
</protein>
<feature type="domain" description="Smr" evidence="11">
    <location>
        <begin position="858"/>
        <end position="929"/>
    </location>
</feature>
<dbReference type="GO" id="GO:0006298">
    <property type="term" value="P:mismatch repair"/>
    <property type="evidence" value="ECO:0007669"/>
    <property type="project" value="InterPro"/>
</dbReference>
<dbReference type="SUPFAM" id="SSF160443">
    <property type="entry name" value="SMR domain-like"/>
    <property type="match status" value="1"/>
</dbReference>
<evidence type="ECO:0000256" key="9">
    <source>
        <dbReference type="SAM" id="MobiDB-lite"/>
    </source>
</evidence>
<accession>A0A3L6FQ43</accession>
<dbReference type="CDD" id="cd03280">
    <property type="entry name" value="ABC_MutS2"/>
    <property type="match status" value="1"/>
</dbReference>
<evidence type="ECO:0000256" key="10">
    <source>
        <dbReference type="SAM" id="SignalP"/>
    </source>
</evidence>
<dbReference type="EMBL" id="NCVQ01000003">
    <property type="protein sequence ID" value="PWZ36572.1"/>
    <property type="molecule type" value="Genomic_DNA"/>
</dbReference>
<reference evidence="12 13" key="1">
    <citation type="journal article" date="2018" name="Nat. Genet.">
        <title>Extensive intraspecific gene order and gene structural variations between Mo17 and other maize genomes.</title>
        <authorList>
            <person name="Sun S."/>
            <person name="Zhou Y."/>
            <person name="Chen J."/>
            <person name="Shi J."/>
            <person name="Zhao H."/>
            <person name="Zhao H."/>
            <person name="Song W."/>
            <person name="Zhang M."/>
            <person name="Cui Y."/>
            <person name="Dong X."/>
            <person name="Liu H."/>
            <person name="Ma X."/>
            <person name="Jiao Y."/>
            <person name="Wang B."/>
            <person name="Wei X."/>
            <person name="Stein J.C."/>
            <person name="Glaubitz J.C."/>
            <person name="Lu F."/>
            <person name="Yu G."/>
            <person name="Liang C."/>
            <person name="Fengler K."/>
            <person name="Li B."/>
            <person name="Rafalski A."/>
            <person name="Schnable P.S."/>
            <person name="Ware D.H."/>
            <person name="Buckler E.S."/>
            <person name="Lai J."/>
        </authorList>
    </citation>
    <scope>NUCLEOTIDE SEQUENCE [LARGE SCALE GENOMIC DNA]</scope>
    <source>
        <strain evidence="13">cv. Missouri 17</strain>
        <tissue evidence="12">Seedling</tissue>
    </source>
</reference>
<dbReference type="PANTHER" id="PTHR48466">
    <property type="entry name" value="OS10G0509000 PROTEIN-RELATED"/>
    <property type="match status" value="1"/>
</dbReference>
<evidence type="ECO:0000256" key="4">
    <source>
        <dbReference type="ARBA" id="ARBA00022759"/>
    </source>
</evidence>
<keyword evidence="7" id="KW-0694">RNA-binding</keyword>
<sequence length="929" mass="102361">MAATGMLALLLPVTLSSRPSHRTRGFMQIPRRQQPRRLTAAATEASSYNLPSRSSPEAPETRQIRLETESALEWGGVCERLAHFAATAAGRAACEGGRVPVGRSREESERLIDQTAAAVLLPTPLDFGGVEDVSALVAAAVAGRALAVRELCAVGRSIRAVRAVFHQLKRLADEMPDGRYSSLVDILQGCDFLTELVQRIEFCLDSTLSLVLDRASKKLEIIRRERRRNIEMLESLLKDTAAKIFVAGGIDNPLVTKRRSRMCVGVKASHKHLMPGGIVLSSSGSGATYFMEPQDAVELNNMEVKLSGEERAEELAVLSLLTSMIADSQLKIRNLMDNVLELDLACARGSYALWTNSVRPTFTDSYTISQSDQCNDYSIYIEGIRHPLLLEQSLMAEESTTEASEMPVPLDMWVKKNARIVVISGPNTGGKTATMKTLGLSSLMSKAGIFFPAKGRPRIPWFDQVLADIGDHQSLEHSLSTFSGHISRLHKIVEMVSKDSLVLIDEIGSGTDPAEGVALSTSILKYLASRVNLAIVTTHYADLSRLQSVDNRFENAAMEFCVETLQPTYRILWGSTGNSNALSIAKSIGFDQKVLDRAQEWVEKLLPDKQKERQGLLYDSLVDEKELLESQANEAASVLSQVEGLYNEIRFEADDLESRVAALRARETQKVQQELKAVKYRMDTIIKNFEAQLKNSKLEQYNSLMRKAEAATASVVAAHQPSEIAFDDDDENRISFVPQVGDKVYVQGLGGGTMATVVETLGEDESCMVQYGKIKVRVKRSRIKLVQRGTNNEATTSSSVKAKNVEVSFNQAMTFVTSVYVYGKNLFEAFKGRTPKQRSATTTDVSFGPVVQTSKNTVDLRGKRVSEAAFELRMAVDACRSYQVLFVVHGMGTGAVKDCAIDVLRKHPRVARFEDESPLNYGCTIAYIQ</sequence>
<evidence type="ECO:0000256" key="3">
    <source>
        <dbReference type="ARBA" id="ARBA00022741"/>
    </source>
</evidence>
<dbReference type="SUPFAM" id="SSF52540">
    <property type="entry name" value="P-loop containing nucleoside triphosphate hydrolases"/>
    <property type="match status" value="1"/>
</dbReference>
<evidence type="ECO:0000313" key="13">
    <source>
        <dbReference type="Proteomes" id="UP000251960"/>
    </source>
</evidence>
<evidence type="ECO:0000256" key="7">
    <source>
        <dbReference type="ARBA" id="ARBA00022884"/>
    </source>
</evidence>
<organism evidence="12">
    <name type="scientific">Zea mays</name>
    <name type="common">Maize</name>
    <dbReference type="NCBI Taxonomy" id="4577"/>
    <lineage>
        <taxon>Eukaryota</taxon>
        <taxon>Viridiplantae</taxon>
        <taxon>Streptophyta</taxon>
        <taxon>Embryophyta</taxon>
        <taxon>Tracheophyta</taxon>
        <taxon>Spermatophyta</taxon>
        <taxon>Magnoliopsida</taxon>
        <taxon>Liliopsida</taxon>
        <taxon>Poales</taxon>
        <taxon>Poaceae</taxon>
        <taxon>PACMAD clade</taxon>
        <taxon>Panicoideae</taxon>
        <taxon>Andropogonodae</taxon>
        <taxon>Andropogoneae</taxon>
        <taxon>Tripsacinae</taxon>
        <taxon>Zea</taxon>
    </lineage>
</organism>
<dbReference type="Pfam" id="PF01713">
    <property type="entry name" value="Smr"/>
    <property type="match status" value="1"/>
</dbReference>
<evidence type="ECO:0000256" key="6">
    <source>
        <dbReference type="ARBA" id="ARBA00022840"/>
    </source>
</evidence>
<dbReference type="InterPro" id="IPR036187">
    <property type="entry name" value="DNA_mismatch_repair_MutS_sf"/>
</dbReference>
<dbReference type="SMART" id="SM00463">
    <property type="entry name" value="SMR"/>
    <property type="match status" value="1"/>
</dbReference>
<feature type="signal peptide" evidence="10">
    <location>
        <begin position="1"/>
        <end position="16"/>
    </location>
</feature>
<feature type="region of interest" description="Disordered" evidence="9">
    <location>
        <begin position="31"/>
        <end position="62"/>
    </location>
</feature>
<dbReference type="GO" id="GO:0140664">
    <property type="term" value="F:ATP-dependent DNA damage sensor activity"/>
    <property type="evidence" value="ECO:0007669"/>
    <property type="project" value="InterPro"/>
</dbReference>
<keyword evidence="2" id="KW-0699">rRNA-binding</keyword>
<dbReference type="InterPro" id="IPR036063">
    <property type="entry name" value="Smr_dom_sf"/>
</dbReference>
<keyword evidence="3" id="KW-0547">Nucleotide-binding</keyword>
<dbReference type="Gene3D" id="3.30.1370.110">
    <property type="match status" value="1"/>
</dbReference>
<dbReference type="GO" id="GO:0030983">
    <property type="term" value="F:mismatched DNA binding"/>
    <property type="evidence" value="ECO:0007669"/>
    <property type="project" value="InterPro"/>
</dbReference>
<evidence type="ECO:0000256" key="8">
    <source>
        <dbReference type="ARBA" id="ARBA00023125"/>
    </source>
</evidence>
<dbReference type="GO" id="GO:0004519">
    <property type="term" value="F:endonuclease activity"/>
    <property type="evidence" value="ECO:0007669"/>
    <property type="project" value="UniProtKB-KW"/>
</dbReference>
<keyword evidence="5" id="KW-0378">Hydrolase</keyword>
<dbReference type="FunFam" id="3.40.50.300:FF:001814">
    <property type="entry name" value="DNA mismatch repair protein MutS type 2"/>
    <property type="match status" value="1"/>
</dbReference>
<proteinExistence type="predicted"/>
<dbReference type="SMART" id="SM00533">
    <property type="entry name" value="MUTSd"/>
    <property type="match status" value="1"/>
</dbReference>
<dbReference type="InterPro" id="IPR000432">
    <property type="entry name" value="DNA_mismatch_repair_MutS_C"/>
</dbReference>
<evidence type="ECO:0000313" key="12">
    <source>
        <dbReference type="EMBL" id="PWZ36571.1"/>
    </source>
</evidence>
<accession>A0A3L6FP17</accession>
<evidence type="ECO:0000256" key="5">
    <source>
        <dbReference type="ARBA" id="ARBA00022801"/>
    </source>
</evidence>
<feature type="chain" id="PRO_5033380205" evidence="10">
    <location>
        <begin position="17"/>
        <end position="929"/>
    </location>
</feature>
<dbReference type="InterPro" id="IPR027417">
    <property type="entry name" value="P-loop_NTPase"/>
</dbReference>
<dbReference type="GO" id="GO:0016887">
    <property type="term" value="F:ATP hydrolysis activity"/>
    <property type="evidence" value="ECO:0007669"/>
    <property type="project" value="InterPro"/>
</dbReference>
<dbReference type="PROSITE" id="PS00486">
    <property type="entry name" value="DNA_MISMATCH_REPAIR_2"/>
    <property type="match status" value="1"/>
</dbReference>
<keyword evidence="8" id="KW-0238">DNA-binding</keyword>
<dbReference type="Pfam" id="PF00488">
    <property type="entry name" value="MutS_V"/>
    <property type="match status" value="1"/>
</dbReference>
<dbReference type="ExpressionAtlas" id="A0A3L6FP17">
    <property type="expression patterns" value="baseline and differential"/>
</dbReference>
<dbReference type="SUPFAM" id="SSF48334">
    <property type="entry name" value="DNA repair protein MutS, domain III"/>
    <property type="match status" value="1"/>
</dbReference>
<name>A0A3L6FP17_MAIZE</name>